<feature type="compositionally biased region" description="Polar residues" evidence="1">
    <location>
        <begin position="123"/>
        <end position="133"/>
    </location>
</feature>
<accession>A0A4C1V3P1</accession>
<protein>
    <submittedName>
        <fullName evidence="2">Uncharacterized protein</fullName>
    </submittedName>
</protein>
<organism evidence="2 3">
    <name type="scientific">Eumeta variegata</name>
    <name type="common">Bagworm moth</name>
    <name type="synonym">Eumeta japonica</name>
    <dbReference type="NCBI Taxonomy" id="151549"/>
    <lineage>
        <taxon>Eukaryota</taxon>
        <taxon>Metazoa</taxon>
        <taxon>Ecdysozoa</taxon>
        <taxon>Arthropoda</taxon>
        <taxon>Hexapoda</taxon>
        <taxon>Insecta</taxon>
        <taxon>Pterygota</taxon>
        <taxon>Neoptera</taxon>
        <taxon>Endopterygota</taxon>
        <taxon>Lepidoptera</taxon>
        <taxon>Glossata</taxon>
        <taxon>Ditrysia</taxon>
        <taxon>Tineoidea</taxon>
        <taxon>Psychidae</taxon>
        <taxon>Oiketicinae</taxon>
        <taxon>Eumeta</taxon>
    </lineage>
</organism>
<feature type="region of interest" description="Disordered" evidence="1">
    <location>
        <begin position="123"/>
        <end position="160"/>
    </location>
</feature>
<sequence>MASEPYKEHVTNDDPDFGLTIDSDFGSAFGSTQQIIPEEGILLRPSLNITEGSLDIFASRFGILPLPRRRWFTGKKKSSRSKIALSPINQRACSRLAPPRPGKQTTNLQVRRPRQIFARSAVQTGTQTPSIATSRAVGRETEPQRSVVRTRRPPRCSRRAPRPYCLKEIDF</sequence>
<keyword evidence="3" id="KW-1185">Reference proteome</keyword>
<evidence type="ECO:0000313" key="3">
    <source>
        <dbReference type="Proteomes" id="UP000299102"/>
    </source>
</evidence>
<dbReference type="EMBL" id="BGZK01000265">
    <property type="protein sequence ID" value="GBP32845.1"/>
    <property type="molecule type" value="Genomic_DNA"/>
</dbReference>
<proteinExistence type="predicted"/>
<comment type="caution">
    <text evidence="2">The sequence shown here is derived from an EMBL/GenBank/DDBJ whole genome shotgun (WGS) entry which is preliminary data.</text>
</comment>
<evidence type="ECO:0000313" key="2">
    <source>
        <dbReference type="EMBL" id="GBP32845.1"/>
    </source>
</evidence>
<dbReference type="Proteomes" id="UP000299102">
    <property type="component" value="Unassembled WGS sequence"/>
</dbReference>
<feature type="compositionally biased region" description="Basic residues" evidence="1">
    <location>
        <begin position="148"/>
        <end position="160"/>
    </location>
</feature>
<reference evidence="2 3" key="1">
    <citation type="journal article" date="2019" name="Commun. Biol.">
        <title>The bagworm genome reveals a unique fibroin gene that provides high tensile strength.</title>
        <authorList>
            <person name="Kono N."/>
            <person name="Nakamura H."/>
            <person name="Ohtoshi R."/>
            <person name="Tomita M."/>
            <person name="Numata K."/>
            <person name="Arakawa K."/>
        </authorList>
    </citation>
    <scope>NUCLEOTIDE SEQUENCE [LARGE SCALE GENOMIC DNA]</scope>
</reference>
<gene>
    <name evidence="2" type="ORF">EVAR_19697_1</name>
</gene>
<evidence type="ECO:0000256" key="1">
    <source>
        <dbReference type="SAM" id="MobiDB-lite"/>
    </source>
</evidence>
<name>A0A4C1V3P1_EUMVA</name>
<dbReference type="AlphaFoldDB" id="A0A4C1V3P1"/>